<reference evidence="2 3" key="1">
    <citation type="journal article" date="2009" name="Appl. Environ. Microbiol.">
        <title>Three genomes from the phylum Acidobacteria provide insight into the lifestyles of these microorganisms in soils.</title>
        <authorList>
            <person name="Ward N.L."/>
            <person name="Challacombe J.F."/>
            <person name="Janssen P.H."/>
            <person name="Henrissat B."/>
            <person name="Coutinho P.M."/>
            <person name="Wu M."/>
            <person name="Xie G."/>
            <person name="Haft D.H."/>
            <person name="Sait M."/>
            <person name="Badger J."/>
            <person name="Barabote R.D."/>
            <person name="Bradley B."/>
            <person name="Brettin T.S."/>
            <person name="Brinkac L.M."/>
            <person name="Bruce D."/>
            <person name="Creasy T."/>
            <person name="Daugherty S.C."/>
            <person name="Davidsen T.M."/>
            <person name="DeBoy R.T."/>
            <person name="Detter J.C."/>
            <person name="Dodson R.J."/>
            <person name="Durkin A.S."/>
            <person name="Ganapathy A."/>
            <person name="Gwinn-Giglio M."/>
            <person name="Han C.S."/>
            <person name="Khouri H."/>
            <person name="Kiss H."/>
            <person name="Kothari S.P."/>
            <person name="Madupu R."/>
            <person name="Nelson K.E."/>
            <person name="Nelson W.C."/>
            <person name="Paulsen I."/>
            <person name="Penn K."/>
            <person name="Ren Q."/>
            <person name="Rosovitz M.J."/>
            <person name="Selengut J.D."/>
            <person name="Shrivastava S."/>
            <person name="Sullivan S.A."/>
            <person name="Tapia R."/>
            <person name="Thompson L.S."/>
            <person name="Watkins K.L."/>
            <person name="Yang Q."/>
            <person name="Yu C."/>
            <person name="Zafar N."/>
            <person name="Zhou L."/>
            <person name="Kuske C.R."/>
        </authorList>
    </citation>
    <scope>NUCLEOTIDE SEQUENCE [LARGE SCALE GENOMIC DNA]</scope>
    <source>
        <strain evidence="2 3">Ellin345</strain>
    </source>
</reference>
<name>Q1IK90_KORVE</name>
<organism evidence="2 3">
    <name type="scientific">Koribacter versatilis (strain Ellin345)</name>
    <dbReference type="NCBI Taxonomy" id="204669"/>
    <lineage>
        <taxon>Bacteria</taxon>
        <taxon>Pseudomonadati</taxon>
        <taxon>Acidobacteriota</taxon>
        <taxon>Terriglobia</taxon>
        <taxon>Terriglobales</taxon>
        <taxon>Candidatus Korobacteraceae</taxon>
        <taxon>Candidatus Korobacter</taxon>
    </lineage>
</organism>
<dbReference type="STRING" id="204669.Acid345_3709"/>
<dbReference type="EMBL" id="CP000360">
    <property type="protein sequence ID" value="ABF42710.1"/>
    <property type="molecule type" value="Genomic_DNA"/>
</dbReference>
<dbReference type="AlphaFoldDB" id="Q1IK90"/>
<dbReference type="HOGENOM" id="CLU_1303551_0_0_0"/>
<dbReference type="EnsemblBacteria" id="ABF42710">
    <property type="protein sequence ID" value="ABF42710"/>
    <property type="gene ID" value="Acid345_3709"/>
</dbReference>
<dbReference type="eggNOG" id="COG1023">
    <property type="taxonomic scope" value="Bacteria"/>
</dbReference>
<dbReference type="GO" id="GO:0050661">
    <property type="term" value="F:NADP binding"/>
    <property type="evidence" value="ECO:0007669"/>
    <property type="project" value="InterPro"/>
</dbReference>
<dbReference type="GO" id="GO:0016054">
    <property type="term" value="P:organic acid catabolic process"/>
    <property type="evidence" value="ECO:0007669"/>
    <property type="project" value="UniProtKB-ARBA"/>
</dbReference>
<protein>
    <submittedName>
        <fullName evidence="2">6-phosphogluconate dehydrogenase (Decarboxylating)</fullName>
        <ecNumber evidence="2">1.1.1.44</ecNumber>
    </submittedName>
</protein>
<dbReference type="GO" id="GO:0004616">
    <property type="term" value="F:phosphogluconate dehydrogenase (decarboxylating) activity"/>
    <property type="evidence" value="ECO:0007669"/>
    <property type="project" value="UniProtKB-EC"/>
</dbReference>
<accession>Q1IK90</accession>
<dbReference type="Pfam" id="PF03446">
    <property type="entry name" value="NAD_binding_2"/>
    <property type="match status" value="1"/>
</dbReference>
<dbReference type="InterPro" id="IPR002204">
    <property type="entry name" value="3-OH-isobutyrate_DH-rel_CS"/>
</dbReference>
<dbReference type="SUPFAM" id="SSF51735">
    <property type="entry name" value="NAD(P)-binding Rossmann-fold domains"/>
    <property type="match status" value="1"/>
</dbReference>
<keyword evidence="3" id="KW-1185">Reference proteome</keyword>
<dbReference type="Gene3D" id="3.40.50.720">
    <property type="entry name" value="NAD(P)-binding Rossmann-like Domain"/>
    <property type="match status" value="1"/>
</dbReference>
<dbReference type="PROSITE" id="PS00895">
    <property type="entry name" value="3_HYDROXYISOBUT_DH"/>
    <property type="match status" value="1"/>
</dbReference>
<sequence length="211" mass="23304">MCGGIEYVLYSSQHEHSLNLSGEQRRPSATNEAAQDKRLPILERSLMQIAMIGLGRMGSNMVRRLLRAGHECVVFDRSRQPIDELTRENAIPAASLGDVVEKLKPPRAVWLMVPAGAVDGTAVELLDFLEPGDTLIDGGNSYYVDDIRRARELALRGIHYVDEGVPAPVLSTALYERFSSRGEADYQDRLVSAMRYQFGGHVELPGSKHAA</sequence>
<dbReference type="KEGG" id="aba:Acid345_3709"/>
<feature type="domain" description="6-phosphogluconate dehydrogenase NADP-binding" evidence="1">
    <location>
        <begin position="48"/>
        <end position="165"/>
    </location>
</feature>
<evidence type="ECO:0000259" key="1">
    <source>
        <dbReference type="Pfam" id="PF03446"/>
    </source>
</evidence>
<dbReference type="Proteomes" id="UP000002432">
    <property type="component" value="Chromosome"/>
</dbReference>
<keyword evidence="2" id="KW-0560">Oxidoreductase</keyword>
<dbReference type="InterPro" id="IPR036291">
    <property type="entry name" value="NAD(P)-bd_dom_sf"/>
</dbReference>
<evidence type="ECO:0000313" key="3">
    <source>
        <dbReference type="Proteomes" id="UP000002432"/>
    </source>
</evidence>
<proteinExistence type="predicted"/>
<dbReference type="InterPro" id="IPR006183">
    <property type="entry name" value="Pgluconate_DH"/>
</dbReference>
<dbReference type="EC" id="1.1.1.44" evidence="2"/>
<dbReference type="InterPro" id="IPR006115">
    <property type="entry name" value="6PGDH_NADP-bd"/>
</dbReference>
<evidence type="ECO:0000313" key="2">
    <source>
        <dbReference type="EMBL" id="ABF42710.1"/>
    </source>
</evidence>
<dbReference type="PANTHER" id="PTHR11811">
    <property type="entry name" value="6-PHOSPHOGLUCONATE DEHYDROGENASE"/>
    <property type="match status" value="1"/>
</dbReference>
<gene>
    <name evidence="2" type="ordered locus">Acid345_3709</name>
</gene>